<dbReference type="InterPro" id="IPR001387">
    <property type="entry name" value="Cro/C1-type_HTH"/>
</dbReference>
<dbReference type="InterPro" id="IPR050807">
    <property type="entry name" value="TransReg_Diox_bact_type"/>
</dbReference>
<dbReference type="GO" id="GO:0005829">
    <property type="term" value="C:cytosol"/>
    <property type="evidence" value="ECO:0007669"/>
    <property type="project" value="TreeGrafter"/>
</dbReference>
<comment type="caution">
    <text evidence="6">The sequence shown here is derived from an EMBL/GenBank/DDBJ whole genome shotgun (WGS) entry which is preliminary data.</text>
</comment>
<comment type="similarity">
    <text evidence="1">Belongs to the short-chain fatty acyl-CoA assimilation regulator (ScfR) family.</text>
</comment>
<dbReference type="GO" id="GO:0003677">
    <property type="term" value="F:DNA binding"/>
    <property type="evidence" value="ECO:0007669"/>
    <property type="project" value="UniProtKB-KW"/>
</dbReference>
<proteinExistence type="inferred from homology"/>
<keyword evidence="4" id="KW-0804">Transcription</keyword>
<evidence type="ECO:0000256" key="4">
    <source>
        <dbReference type="ARBA" id="ARBA00023163"/>
    </source>
</evidence>
<dbReference type="SMART" id="SM00530">
    <property type="entry name" value="HTH_XRE"/>
    <property type="match status" value="1"/>
</dbReference>
<dbReference type="InterPro" id="IPR018653">
    <property type="entry name" value="ScfR_C"/>
</dbReference>
<name>A0A6P0HI14_9ACTN</name>
<keyword evidence="7" id="KW-1185">Reference proteome</keyword>
<evidence type="ECO:0000313" key="7">
    <source>
        <dbReference type="Proteomes" id="UP000468687"/>
    </source>
</evidence>
<evidence type="ECO:0000313" key="6">
    <source>
        <dbReference type="EMBL" id="NEN77265.1"/>
    </source>
</evidence>
<dbReference type="Gene3D" id="1.10.260.40">
    <property type="entry name" value="lambda repressor-like DNA-binding domains"/>
    <property type="match status" value="1"/>
</dbReference>
<protein>
    <submittedName>
        <fullName evidence="6">DUF2083 domain-containing protein</fullName>
    </submittedName>
</protein>
<dbReference type="AlphaFoldDB" id="A0A6P0HI14"/>
<gene>
    <name evidence="6" type="ORF">G3T38_03145</name>
</gene>
<dbReference type="EMBL" id="JAAGXA010000001">
    <property type="protein sequence ID" value="NEN77265.1"/>
    <property type="molecule type" value="Genomic_DNA"/>
</dbReference>
<dbReference type="Proteomes" id="UP000468687">
    <property type="component" value="Unassembled WGS sequence"/>
</dbReference>
<dbReference type="Pfam" id="PF01381">
    <property type="entry name" value="HTH_3"/>
    <property type="match status" value="1"/>
</dbReference>
<evidence type="ECO:0000256" key="3">
    <source>
        <dbReference type="ARBA" id="ARBA00023125"/>
    </source>
</evidence>
<dbReference type="PROSITE" id="PS50943">
    <property type="entry name" value="HTH_CROC1"/>
    <property type="match status" value="1"/>
</dbReference>
<dbReference type="CDD" id="cd00093">
    <property type="entry name" value="HTH_XRE"/>
    <property type="match status" value="1"/>
</dbReference>
<dbReference type="RefSeq" id="WP_163770574.1">
    <property type="nucleotide sequence ID" value="NZ_JAAGXA010000001.1"/>
</dbReference>
<dbReference type="InterPro" id="IPR010359">
    <property type="entry name" value="IrrE_HExxH"/>
</dbReference>
<dbReference type="Pfam" id="PF09856">
    <property type="entry name" value="ScfRs"/>
    <property type="match status" value="1"/>
</dbReference>
<feature type="domain" description="HTH cro/C1-type" evidence="5">
    <location>
        <begin position="10"/>
        <end position="64"/>
    </location>
</feature>
<dbReference type="InterPro" id="IPR010982">
    <property type="entry name" value="Lambda_DNA-bd_dom_sf"/>
</dbReference>
<evidence type="ECO:0000256" key="1">
    <source>
        <dbReference type="ARBA" id="ARBA00007227"/>
    </source>
</evidence>
<dbReference type="PIRSF" id="PIRSF019251">
    <property type="entry name" value="Rv0465c"/>
    <property type="match status" value="1"/>
</dbReference>
<dbReference type="GO" id="GO:0003700">
    <property type="term" value="F:DNA-binding transcription factor activity"/>
    <property type="evidence" value="ECO:0007669"/>
    <property type="project" value="TreeGrafter"/>
</dbReference>
<dbReference type="PANTHER" id="PTHR46797:SF23">
    <property type="entry name" value="HTH-TYPE TRANSCRIPTIONAL REGULATOR SUTR"/>
    <property type="match status" value="1"/>
</dbReference>
<dbReference type="PANTHER" id="PTHR46797">
    <property type="entry name" value="HTH-TYPE TRANSCRIPTIONAL REGULATOR"/>
    <property type="match status" value="1"/>
</dbReference>
<dbReference type="Pfam" id="PF06114">
    <property type="entry name" value="Peptidase_M78"/>
    <property type="match status" value="1"/>
</dbReference>
<keyword evidence="3" id="KW-0238">DNA-binding</keyword>
<dbReference type="SUPFAM" id="SSF47413">
    <property type="entry name" value="lambda repressor-like DNA-binding domains"/>
    <property type="match status" value="1"/>
</dbReference>
<evidence type="ECO:0000259" key="5">
    <source>
        <dbReference type="PROSITE" id="PS50943"/>
    </source>
</evidence>
<evidence type="ECO:0000256" key="2">
    <source>
        <dbReference type="ARBA" id="ARBA00023015"/>
    </source>
</evidence>
<organism evidence="6 7">
    <name type="scientific">Nocardioides zeae</name>
    <dbReference type="NCBI Taxonomy" id="1457234"/>
    <lineage>
        <taxon>Bacteria</taxon>
        <taxon>Bacillati</taxon>
        <taxon>Actinomycetota</taxon>
        <taxon>Actinomycetes</taxon>
        <taxon>Propionibacteriales</taxon>
        <taxon>Nocardioidaceae</taxon>
        <taxon>Nocardioides</taxon>
    </lineage>
</organism>
<reference evidence="6 7" key="1">
    <citation type="journal article" date="2014" name="Int. J. Syst. Evol. Microbiol.">
        <title>Nocardioides zeae sp. nov., isolated from the stem of Zea mays.</title>
        <authorList>
            <person name="Glaeser S.P."/>
            <person name="McInroy J.A."/>
            <person name="Busse H.J."/>
            <person name="Kampfer P."/>
        </authorList>
    </citation>
    <scope>NUCLEOTIDE SEQUENCE [LARGE SCALE GENOMIC DNA]</scope>
    <source>
        <strain evidence="6 7">JCM 30728</strain>
    </source>
</reference>
<keyword evidence="2" id="KW-0805">Transcription regulation</keyword>
<dbReference type="InterPro" id="IPR026281">
    <property type="entry name" value="HTH_RamB"/>
</dbReference>
<accession>A0A6P0HI14</accession>
<sequence length="473" mass="52942">MDRVYAGGRLRRMRQDRGMTQVDLAKVLAISPSYLNQIEHDTRPLTVSVLLRINEVFGIDPGFFAPRDTARAMIELREALPGRPGASPVPLADLQELAGRMPEVAEAVIELYRRYREAGDHLAALTDSRSSATANSPHEMVRDYFYRYQNYVDELDQAAEQSARAVGTRRGEVRRRLREYLAQTHRITVAVRPREEGAPTGEMHRYDAASRVLTFSPHLRPGQQAFRLATELAYLEQGDLIDGLLDAEPWPSDEARHLARIGLANHFAGAFILPYTPFFRAAEKFRYDLELLADHFGVSYETIAHRLSTLQRPGMRGVPFIFVRVDRAGNISKRQSATGFHFSRSGGTCPLWNVYESFAAPGRVITQVAEMPDGQRYLWVARSLTRNRAGHGQPAKTFAVGLGCEVRHSGRLVYADGLDIEDSRTVMPIGPGCKTCERPRCPQRAAPPIGGQLAVEDHRSTFVPYPLAMRTSS</sequence>